<name>A0ABT1MPI5_9RHOB</name>
<reference evidence="1 2" key="1">
    <citation type="submission" date="2022-03" db="EMBL/GenBank/DDBJ databases">
        <authorList>
            <person name="He Y."/>
        </authorList>
    </citation>
    <scope>NUCLEOTIDE SEQUENCE [LARGE SCALE GENOMIC DNA]</scope>
    <source>
        <strain evidence="1 2">TK19116</strain>
    </source>
</reference>
<dbReference type="EMBL" id="JAKZEU010000002">
    <property type="protein sequence ID" value="MCQ0970213.1"/>
    <property type="molecule type" value="Genomic_DNA"/>
</dbReference>
<organism evidence="1 2">
    <name type="scientific">Paracoccus albicereus</name>
    <dbReference type="NCBI Taxonomy" id="2922394"/>
    <lineage>
        <taxon>Bacteria</taxon>
        <taxon>Pseudomonadati</taxon>
        <taxon>Pseudomonadota</taxon>
        <taxon>Alphaproteobacteria</taxon>
        <taxon>Rhodobacterales</taxon>
        <taxon>Paracoccaceae</taxon>
        <taxon>Paracoccus</taxon>
    </lineage>
</organism>
<evidence type="ECO:0000313" key="2">
    <source>
        <dbReference type="Proteomes" id="UP001203945"/>
    </source>
</evidence>
<sequence>MMVCVDTGVTILSVATSAFTLGWSHSVEHTQWVERWQVEDGQLHLIDATVQGSGAGMTIPDNAVKGSDGWTYTVDPPLRVPELFLAASGMTDGGWTLCASEGCQEIGTEAQANGLRIWPDEDCEASPE</sequence>
<dbReference type="RefSeq" id="WP_255329195.1">
    <property type="nucleotide sequence ID" value="NZ_JAKZEU010000002.1"/>
</dbReference>
<keyword evidence="2" id="KW-1185">Reference proteome</keyword>
<protein>
    <submittedName>
        <fullName evidence="1">DUF1850 domain-containing protein</fullName>
    </submittedName>
</protein>
<dbReference type="InterPro" id="IPR015001">
    <property type="entry name" value="DUF1850"/>
</dbReference>
<gene>
    <name evidence="1" type="ORF">MLD63_07240</name>
</gene>
<evidence type="ECO:0000313" key="1">
    <source>
        <dbReference type="EMBL" id="MCQ0970213.1"/>
    </source>
</evidence>
<accession>A0ABT1MPI5</accession>
<proteinExistence type="predicted"/>
<dbReference type="Proteomes" id="UP001203945">
    <property type="component" value="Unassembled WGS sequence"/>
</dbReference>
<dbReference type="Pfam" id="PF08905">
    <property type="entry name" value="DUF1850"/>
    <property type="match status" value="1"/>
</dbReference>
<comment type="caution">
    <text evidence="1">The sequence shown here is derived from an EMBL/GenBank/DDBJ whole genome shotgun (WGS) entry which is preliminary data.</text>
</comment>